<feature type="transmembrane region" description="Helical" evidence="7">
    <location>
        <begin position="428"/>
        <end position="448"/>
    </location>
</feature>
<proteinExistence type="inferred from homology"/>
<dbReference type="PANTHER" id="PTHR43791">
    <property type="entry name" value="PERMEASE-RELATED"/>
    <property type="match status" value="1"/>
</dbReference>
<reference evidence="8" key="1">
    <citation type="submission" date="2020-03" db="EMBL/GenBank/DDBJ databases">
        <title>FDA dAtabase for Regulatory Grade micrObial Sequences (FDA-ARGOS): Supporting development and validation of Infectious Disease Dx tests.</title>
        <authorList>
            <person name="Campos J."/>
            <person name="Goldberg B."/>
            <person name="Tallon L."/>
            <person name="Sadzewicz L."/>
            <person name="Vavikolanu K."/>
            <person name="Mehta A."/>
            <person name="Aluvathingal J."/>
            <person name="Nadendla S."/>
            <person name="Nandy P."/>
            <person name="Geyer C."/>
            <person name="Yan Y."/>
            <person name="Sichtig H."/>
        </authorList>
    </citation>
    <scope>NUCLEOTIDE SEQUENCE [LARGE SCALE GENOMIC DNA]</scope>
    <source>
        <strain evidence="8">FDAARGOS_652</strain>
    </source>
</reference>
<feature type="transmembrane region" description="Helical" evidence="7">
    <location>
        <begin position="201"/>
        <end position="220"/>
    </location>
</feature>
<organism evidence="8 9">
    <name type="scientific">Candida parapsilosis</name>
    <name type="common">Yeast</name>
    <dbReference type="NCBI Taxonomy" id="5480"/>
    <lineage>
        <taxon>Eukaryota</taxon>
        <taxon>Fungi</taxon>
        <taxon>Dikarya</taxon>
        <taxon>Ascomycota</taxon>
        <taxon>Saccharomycotina</taxon>
        <taxon>Pichiomycetes</taxon>
        <taxon>Debaryomycetaceae</taxon>
        <taxon>Candida/Lodderomyces clade</taxon>
        <taxon>Candida</taxon>
    </lineage>
</organism>
<comment type="similarity">
    <text evidence="6">Belongs to the major facilitator superfamily. Allantoate permease family.</text>
</comment>
<evidence type="ECO:0000256" key="1">
    <source>
        <dbReference type="ARBA" id="ARBA00004141"/>
    </source>
</evidence>
<keyword evidence="3 7" id="KW-0812">Transmembrane</keyword>
<feature type="transmembrane region" description="Helical" evidence="7">
    <location>
        <begin position="266"/>
        <end position="292"/>
    </location>
</feature>
<dbReference type="InterPro" id="IPR036259">
    <property type="entry name" value="MFS_trans_sf"/>
</dbReference>
<feature type="transmembrane region" description="Helical" evidence="7">
    <location>
        <begin position="394"/>
        <end position="416"/>
    </location>
</feature>
<sequence length="495" mass="56483">MKYIILKQFTILRNALWGKPPTDSKERRYLFKLDVFVLTYVCLLYWVNYLDRANVANAYVSGMQEDLGLSGNDFNVVNTIFYVGYIVSMIPHNLILLKIRPRYWLTICAGIWSILTLATYKVTHFYQLCIIRFVQAMFESCIFGGVHLILGSYYTNARDLIIRTFVFTSSGLVGQIFSGVIQASVHANMDGWHGLAGWRVLFIMDFICSFPIVIFGYIFFPDAPDIGKPFYFTEEEHAIALKRLVKPKHYKFGWDVILRVFGRWHWYLFGMLWLVGAINESFATNSVFALWLKYYDYSVSDRNHFPMGIYAVGVLATAISAYYIRNVGNGKLYWHVSLAIALVVLISPIIQLCQPYAKESVFVAQYLSGVSYAAQTVSFGWANIVCADDLQERAIVISSMNMLGNTMNAWWSIVFFAADTAPRFRNGAIALISSSVATVFVVVGIAWLQRRDEKRIGGLVKQSDFEELVDNVAEEKGKQMQQRQLEIASTREFTV</sequence>
<evidence type="ECO:0000256" key="5">
    <source>
        <dbReference type="ARBA" id="ARBA00023136"/>
    </source>
</evidence>
<comment type="subcellular location">
    <subcellularLocation>
        <location evidence="1">Membrane</location>
        <topology evidence="1">Multi-pass membrane protein</topology>
    </subcellularLocation>
</comment>
<dbReference type="FunFam" id="1.20.1250.20:FF:000065">
    <property type="entry name" value="Putative MFS pantothenate transporter"/>
    <property type="match status" value="1"/>
</dbReference>
<dbReference type="SUPFAM" id="SSF103473">
    <property type="entry name" value="MFS general substrate transporter"/>
    <property type="match status" value="1"/>
</dbReference>
<dbReference type="PANTHER" id="PTHR43791:SF4">
    <property type="entry name" value="PANTOTHENATE TRANSPORTER FEN2"/>
    <property type="match status" value="1"/>
</dbReference>
<name>A0A8X7NR45_CANPA</name>
<keyword evidence="2" id="KW-0813">Transport</keyword>
<feature type="transmembrane region" description="Helical" evidence="7">
    <location>
        <begin position="304"/>
        <end position="324"/>
    </location>
</feature>
<dbReference type="Proteomes" id="UP000590412">
    <property type="component" value="Unassembled WGS sequence"/>
</dbReference>
<feature type="transmembrane region" description="Helical" evidence="7">
    <location>
        <begin position="336"/>
        <end position="357"/>
    </location>
</feature>
<evidence type="ECO:0000256" key="7">
    <source>
        <dbReference type="SAM" id="Phobius"/>
    </source>
</evidence>
<feature type="transmembrane region" description="Helical" evidence="7">
    <location>
        <begin position="160"/>
        <end position="181"/>
    </location>
</feature>
<dbReference type="Gene3D" id="1.20.1250.20">
    <property type="entry name" value="MFS general substrate transporter like domains"/>
    <property type="match status" value="1"/>
</dbReference>
<feature type="transmembrane region" description="Helical" evidence="7">
    <location>
        <begin position="29"/>
        <end position="47"/>
    </location>
</feature>
<evidence type="ECO:0000313" key="8">
    <source>
        <dbReference type="EMBL" id="KAF6057601.1"/>
    </source>
</evidence>
<dbReference type="OrthoDB" id="3639251at2759"/>
<dbReference type="InterPro" id="IPR011701">
    <property type="entry name" value="MFS"/>
</dbReference>
<feature type="transmembrane region" description="Helical" evidence="7">
    <location>
        <begin position="125"/>
        <end position="148"/>
    </location>
</feature>
<keyword evidence="4 7" id="KW-1133">Transmembrane helix</keyword>
<feature type="transmembrane region" description="Helical" evidence="7">
    <location>
        <begin position="76"/>
        <end position="96"/>
    </location>
</feature>
<evidence type="ECO:0000256" key="3">
    <source>
        <dbReference type="ARBA" id="ARBA00022692"/>
    </source>
</evidence>
<dbReference type="GO" id="GO:0005886">
    <property type="term" value="C:plasma membrane"/>
    <property type="evidence" value="ECO:0007669"/>
    <property type="project" value="TreeGrafter"/>
</dbReference>
<dbReference type="Pfam" id="PF07690">
    <property type="entry name" value="MFS_1"/>
    <property type="match status" value="1"/>
</dbReference>
<dbReference type="EMBL" id="JABWAB010000003">
    <property type="protein sequence ID" value="KAF6057601.1"/>
    <property type="molecule type" value="Genomic_DNA"/>
</dbReference>
<dbReference type="GO" id="GO:0098717">
    <property type="term" value="P:pantothenate import across plasma membrane"/>
    <property type="evidence" value="ECO:0007669"/>
    <property type="project" value="TreeGrafter"/>
</dbReference>
<evidence type="ECO:0000256" key="4">
    <source>
        <dbReference type="ARBA" id="ARBA00022989"/>
    </source>
</evidence>
<gene>
    <name evidence="8" type="ORF">FOB60_002156</name>
</gene>
<dbReference type="GO" id="GO:0015233">
    <property type="term" value="F:pantothenate transmembrane transporter activity"/>
    <property type="evidence" value="ECO:0007669"/>
    <property type="project" value="TreeGrafter"/>
</dbReference>
<dbReference type="AlphaFoldDB" id="A0A8X7NR45"/>
<evidence type="ECO:0000256" key="2">
    <source>
        <dbReference type="ARBA" id="ARBA00022448"/>
    </source>
</evidence>
<evidence type="ECO:0000313" key="9">
    <source>
        <dbReference type="Proteomes" id="UP000590412"/>
    </source>
</evidence>
<protein>
    <submittedName>
        <fullName evidence="8">Major Facilitator Superfamily protein</fullName>
    </submittedName>
</protein>
<comment type="caution">
    <text evidence="8">The sequence shown here is derived from an EMBL/GenBank/DDBJ whole genome shotgun (WGS) entry which is preliminary data.</text>
</comment>
<feature type="transmembrane region" description="Helical" evidence="7">
    <location>
        <begin position="363"/>
        <end position="382"/>
    </location>
</feature>
<evidence type="ECO:0000256" key="6">
    <source>
        <dbReference type="ARBA" id="ARBA00037968"/>
    </source>
</evidence>
<keyword evidence="5 7" id="KW-0472">Membrane</keyword>
<accession>A0A8X7NR45</accession>
<feature type="transmembrane region" description="Helical" evidence="7">
    <location>
        <begin position="103"/>
        <end position="119"/>
    </location>
</feature>